<evidence type="ECO:0000313" key="2">
    <source>
        <dbReference type="EMBL" id="RNA13929.1"/>
    </source>
</evidence>
<keyword evidence="1" id="KW-1133">Transmembrane helix</keyword>
<keyword evidence="3" id="KW-1185">Reference proteome</keyword>
<keyword evidence="1" id="KW-0812">Transmembrane</keyword>
<dbReference type="AlphaFoldDB" id="A0A3M7QRU2"/>
<gene>
    <name evidence="2" type="ORF">BpHYR1_002864</name>
</gene>
<dbReference type="EMBL" id="REGN01005296">
    <property type="protein sequence ID" value="RNA13929.1"/>
    <property type="molecule type" value="Genomic_DNA"/>
</dbReference>
<evidence type="ECO:0000313" key="3">
    <source>
        <dbReference type="Proteomes" id="UP000276133"/>
    </source>
</evidence>
<organism evidence="2 3">
    <name type="scientific">Brachionus plicatilis</name>
    <name type="common">Marine rotifer</name>
    <name type="synonym">Brachionus muelleri</name>
    <dbReference type="NCBI Taxonomy" id="10195"/>
    <lineage>
        <taxon>Eukaryota</taxon>
        <taxon>Metazoa</taxon>
        <taxon>Spiralia</taxon>
        <taxon>Gnathifera</taxon>
        <taxon>Rotifera</taxon>
        <taxon>Eurotatoria</taxon>
        <taxon>Monogononta</taxon>
        <taxon>Pseudotrocha</taxon>
        <taxon>Ploima</taxon>
        <taxon>Brachionidae</taxon>
        <taxon>Brachionus</taxon>
    </lineage>
</organism>
<dbReference type="Proteomes" id="UP000276133">
    <property type="component" value="Unassembled WGS sequence"/>
</dbReference>
<protein>
    <submittedName>
        <fullName evidence="2">Uncharacterized protein</fullName>
    </submittedName>
</protein>
<sequence>MLKPDSYLSVPCSALENNFDEAINKAKDFHLKKLYLFLRISQFKKQIKKINENVELNTNNIMNNFLKSLFSVLIYLITRIFQYFFIIDLINKLCK</sequence>
<feature type="transmembrane region" description="Helical" evidence="1">
    <location>
        <begin position="69"/>
        <end position="90"/>
    </location>
</feature>
<name>A0A3M7QRU2_BRAPC</name>
<accession>A0A3M7QRU2</accession>
<proteinExistence type="predicted"/>
<evidence type="ECO:0000256" key="1">
    <source>
        <dbReference type="SAM" id="Phobius"/>
    </source>
</evidence>
<reference evidence="2 3" key="1">
    <citation type="journal article" date="2018" name="Sci. Rep.">
        <title>Genomic signatures of local adaptation to the degree of environmental predictability in rotifers.</title>
        <authorList>
            <person name="Franch-Gras L."/>
            <person name="Hahn C."/>
            <person name="Garcia-Roger E.M."/>
            <person name="Carmona M.J."/>
            <person name="Serra M."/>
            <person name="Gomez A."/>
        </authorList>
    </citation>
    <scope>NUCLEOTIDE SEQUENCE [LARGE SCALE GENOMIC DNA]</scope>
    <source>
        <strain evidence="2">HYR1</strain>
    </source>
</reference>
<keyword evidence="1" id="KW-0472">Membrane</keyword>
<comment type="caution">
    <text evidence="2">The sequence shown here is derived from an EMBL/GenBank/DDBJ whole genome shotgun (WGS) entry which is preliminary data.</text>
</comment>